<evidence type="ECO:0000256" key="3">
    <source>
        <dbReference type="ARBA" id="ARBA00022989"/>
    </source>
</evidence>
<dbReference type="Pfam" id="PF13520">
    <property type="entry name" value="AA_permease_2"/>
    <property type="match status" value="1"/>
</dbReference>
<comment type="subcellular location">
    <subcellularLocation>
        <location evidence="1">Membrane</location>
        <topology evidence="1">Multi-pass membrane protein</topology>
    </subcellularLocation>
</comment>
<sequence>MDFWKNHTRAILVHISQPFYHWQTQNFRKDVVFEGSEWSPTQIVLALYQGNWAYGGYTILNYGMEEIQIKDFQRTVPRAVLTGLFGSAFVYVLANVAYFSVLTPQQMLESSAVATTFAQKTVGSLSYAIPALIGLLMVGTINAEIFAWSRFIAAGSRQGMMPTAFSLVHPENDSPRVAVLTHTVSAMAFSLIGNVYLLVNYLTVITIAATMFSVAALVVIKWKEIPVSANAVKFPIYLPIVNIVINLALLLIPVVVEPIKSAVGAGLFILGIACYYLFQRPAKKPSILLKLDALFTFVCQQVFWTVLHSTPSYKKEGRDCVDADPELKSEKNL</sequence>
<dbReference type="Proteomes" id="UP001196413">
    <property type="component" value="Unassembled WGS sequence"/>
</dbReference>
<feature type="transmembrane region" description="Helical" evidence="5">
    <location>
        <begin position="127"/>
        <end position="153"/>
    </location>
</feature>
<organism evidence="6 7">
    <name type="scientific">Parelaphostrongylus tenuis</name>
    <name type="common">Meningeal worm</name>
    <dbReference type="NCBI Taxonomy" id="148309"/>
    <lineage>
        <taxon>Eukaryota</taxon>
        <taxon>Metazoa</taxon>
        <taxon>Ecdysozoa</taxon>
        <taxon>Nematoda</taxon>
        <taxon>Chromadorea</taxon>
        <taxon>Rhabditida</taxon>
        <taxon>Rhabditina</taxon>
        <taxon>Rhabditomorpha</taxon>
        <taxon>Strongyloidea</taxon>
        <taxon>Metastrongylidae</taxon>
        <taxon>Parelaphostrongylus</taxon>
    </lineage>
</organism>
<keyword evidence="3 5" id="KW-1133">Transmembrane helix</keyword>
<dbReference type="PANTHER" id="PTHR11785">
    <property type="entry name" value="AMINO ACID TRANSPORTER"/>
    <property type="match status" value="1"/>
</dbReference>
<evidence type="ECO:0000256" key="2">
    <source>
        <dbReference type="ARBA" id="ARBA00022692"/>
    </source>
</evidence>
<evidence type="ECO:0000256" key="1">
    <source>
        <dbReference type="ARBA" id="ARBA00004141"/>
    </source>
</evidence>
<feature type="transmembrane region" description="Helical" evidence="5">
    <location>
        <begin position="262"/>
        <end position="278"/>
    </location>
</feature>
<evidence type="ECO:0000256" key="4">
    <source>
        <dbReference type="ARBA" id="ARBA00023136"/>
    </source>
</evidence>
<dbReference type="GO" id="GO:0016020">
    <property type="term" value="C:membrane"/>
    <property type="evidence" value="ECO:0007669"/>
    <property type="project" value="UniProtKB-SubCell"/>
</dbReference>
<dbReference type="InterPro" id="IPR002293">
    <property type="entry name" value="AA/rel_permease1"/>
</dbReference>
<dbReference type="InterPro" id="IPR050598">
    <property type="entry name" value="AminoAcid_Transporter"/>
</dbReference>
<proteinExistence type="predicted"/>
<feature type="transmembrane region" description="Helical" evidence="5">
    <location>
        <begin position="198"/>
        <end position="222"/>
    </location>
</feature>
<keyword evidence="4 5" id="KW-0472">Membrane</keyword>
<protein>
    <submittedName>
        <fullName evidence="6">Amino acid permease</fullName>
    </submittedName>
</protein>
<feature type="transmembrane region" description="Helical" evidence="5">
    <location>
        <begin position="234"/>
        <end position="256"/>
    </location>
</feature>
<dbReference type="Gene3D" id="1.20.1740.10">
    <property type="entry name" value="Amino acid/polyamine transporter I"/>
    <property type="match status" value="1"/>
</dbReference>
<evidence type="ECO:0000313" key="6">
    <source>
        <dbReference type="EMBL" id="KAJ1373609.1"/>
    </source>
</evidence>
<comment type="caution">
    <text evidence="6">The sequence shown here is derived from an EMBL/GenBank/DDBJ whole genome shotgun (WGS) entry which is preliminary data.</text>
</comment>
<reference evidence="6" key="1">
    <citation type="submission" date="2021-06" db="EMBL/GenBank/DDBJ databases">
        <title>Parelaphostrongylus tenuis whole genome reference sequence.</title>
        <authorList>
            <person name="Garwood T.J."/>
            <person name="Larsen P.A."/>
            <person name="Fountain-Jones N.M."/>
            <person name="Garbe J.R."/>
            <person name="Macchietto M.G."/>
            <person name="Kania S.A."/>
            <person name="Gerhold R.W."/>
            <person name="Richards J.E."/>
            <person name="Wolf T.M."/>
        </authorList>
    </citation>
    <scope>NUCLEOTIDE SEQUENCE</scope>
    <source>
        <strain evidence="6">MNPRO001-30</strain>
        <tissue evidence="6">Meninges</tissue>
    </source>
</reference>
<feature type="transmembrane region" description="Helical" evidence="5">
    <location>
        <begin position="79"/>
        <end position="101"/>
    </location>
</feature>
<keyword evidence="2 5" id="KW-0812">Transmembrane</keyword>
<dbReference type="AlphaFoldDB" id="A0AAD5WK59"/>
<dbReference type="PANTHER" id="PTHR11785:SF117">
    <property type="entry name" value="AMINO ACID TRANSPORTER"/>
    <property type="match status" value="1"/>
</dbReference>
<evidence type="ECO:0000256" key="5">
    <source>
        <dbReference type="SAM" id="Phobius"/>
    </source>
</evidence>
<dbReference type="GO" id="GO:0015179">
    <property type="term" value="F:L-amino acid transmembrane transporter activity"/>
    <property type="evidence" value="ECO:0007669"/>
    <property type="project" value="TreeGrafter"/>
</dbReference>
<dbReference type="EMBL" id="JAHQIW010007317">
    <property type="protein sequence ID" value="KAJ1373609.1"/>
    <property type="molecule type" value="Genomic_DNA"/>
</dbReference>
<keyword evidence="7" id="KW-1185">Reference proteome</keyword>
<accession>A0AAD5WK59</accession>
<name>A0AAD5WK59_PARTN</name>
<evidence type="ECO:0000313" key="7">
    <source>
        <dbReference type="Proteomes" id="UP001196413"/>
    </source>
</evidence>
<gene>
    <name evidence="6" type="primary">AAT-8_2</name>
    <name evidence="6" type="ORF">KIN20_036070</name>
</gene>